<organism evidence="2 3">
    <name type="scientific">Colletotrichum godetiae</name>
    <dbReference type="NCBI Taxonomy" id="1209918"/>
    <lineage>
        <taxon>Eukaryota</taxon>
        <taxon>Fungi</taxon>
        <taxon>Dikarya</taxon>
        <taxon>Ascomycota</taxon>
        <taxon>Pezizomycotina</taxon>
        <taxon>Sordariomycetes</taxon>
        <taxon>Hypocreomycetidae</taxon>
        <taxon>Glomerellales</taxon>
        <taxon>Glomerellaceae</taxon>
        <taxon>Colletotrichum</taxon>
        <taxon>Colletotrichum acutatum species complex</taxon>
    </lineage>
</organism>
<gene>
    <name evidence="2" type="ORF">BDP55DRAFT_683649</name>
</gene>
<feature type="signal peptide" evidence="1">
    <location>
        <begin position="1"/>
        <end position="17"/>
    </location>
</feature>
<dbReference type="EMBL" id="JAHMHR010000078">
    <property type="protein sequence ID" value="KAK1658165.1"/>
    <property type="molecule type" value="Genomic_DNA"/>
</dbReference>
<dbReference type="GeneID" id="85460873"/>
<accession>A0AAJ0ABX8</accession>
<comment type="caution">
    <text evidence="2">The sequence shown here is derived from an EMBL/GenBank/DDBJ whole genome shotgun (WGS) entry which is preliminary data.</text>
</comment>
<evidence type="ECO:0008006" key="4">
    <source>
        <dbReference type="Google" id="ProtNLM"/>
    </source>
</evidence>
<keyword evidence="1" id="KW-0732">Signal</keyword>
<protein>
    <recommendedName>
        <fullName evidence="4">Invertebrate defensins family profile domain-containing protein</fullName>
    </recommendedName>
</protein>
<feature type="chain" id="PRO_5042465932" description="Invertebrate defensins family profile domain-containing protein" evidence="1">
    <location>
        <begin position="18"/>
        <end position="80"/>
    </location>
</feature>
<proteinExistence type="predicted"/>
<name>A0AAJ0ABX8_9PEZI</name>
<evidence type="ECO:0000313" key="3">
    <source>
        <dbReference type="Proteomes" id="UP001224890"/>
    </source>
</evidence>
<sequence length="80" mass="8692">MLYSYLVWAAALVTCNASFVNELCIKDAAMSNLEYDLRYGCDIWEWKEGFEGGCAAACKRQGKQGNCGGTETNASECACS</sequence>
<dbReference type="AlphaFoldDB" id="A0AAJ0ABX8"/>
<dbReference type="RefSeq" id="XP_060422929.1">
    <property type="nucleotide sequence ID" value="XM_060576347.1"/>
</dbReference>
<evidence type="ECO:0000256" key="1">
    <source>
        <dbReference type="SAM" id="SignalP"/>
    </source>
</evidence>
<reference evidence="2" key="1">
    <citation type="submission" date="2021-06" db="EMBL/GenBank/DDBJ databases">
        <title>Comparative genomics, transcriptomics and evolutionary studies reveal genomic signatures of adaptation to plant cell wall in hemibiotrophic fungi.</title>
        <authorList>
            <consortium name="DOE Joint Genome Institute"/>
            <person name="Baroncelli R."/>
            <person name="Diaz J.F."/>
            <person name="Benocci T."/>
            <person name="Peng M."/>
            <person name="Battaglia E."/>
            <person name="Haridas S."/>
            <person name="Andreopoulos W."/>
            <person name="Labutti K."/>
            <person name="Pangilinan J."/>
            <person name="Floch G.L."/>
            <person name="Makela M.R."/>
            <person name="Henrissat B."/>
            <person name="Grigoriev I.V."/>
            <person name="Crouch J.A."/>
            <person name="De Vries R.P."/>
            <person name="Sukno S.A."/>
            <person name="Thon M.R."/>
        </authorList>
    </citation>
    <scope>NUCLEOTIDE SEQUENCE</scope>
    <source>
        <strain evidence="2">CBS 193.32</strain>
    </source>
</reference>
<evidence type="ECO:0000313" key="2">
    <source>
        <dbReference type="EMBL" id="KAK1658165.1"/>
    </source>
</evidence>
<dbReference type="Proteomes" id="UP001224890">
    <property type="component" value="Unassembled WGS sequence"/>
</dbReference>
<keyword evidence="3" id="KW-1185">Reference proteome</keyword>